<dbReference type="RefSeq" id="WP_087143473.1">
    <property type="nucleotide sequence ID" value="NZ_FUKI01000105.1"/>
</dbReference>
<accession>A0A1R4H8P4</accession>
<dbReference type="InterPro" id="IPR052022">
    <property type="entry name" value="26kDa_periplasmic_antigen"/>
</dbReference>
<dbReference type="EMBL" id="FUKI01000105">
    <property type="protein sequence ID" value="SJM92622.1"/>
    <property type="molecule type" value="Genomic_DNA"/>
</dbReference>
<dbReference type="PANTHER" id="PTHR34387">
    <property type="entry name" value="SLR1258 PROTEIN"/>
    <property type="match status" value="1"/>
</dbReference>
<evidence type="ECO:0008006" key="3">
    <source>
        <dbReference type="Google" id="ProtNLM"/>
    </source>
</evidence>
<keyword evidence="2" id="KW-1185">Reference proteome</keyword>
<proteinExistence type="predicted"/>
<name>A0A1R4H8P4_9GAMM</name>
<dbReference type="AlphaFoldDB" id="A0A1R4H8P4"/>
<organism evidence="1 2">
    <name type="scientific">Crenothrix polyspora</name>
    <dbReference type="NCBI Taxonomy" id="360316"/>
    <lineage>
        <taxon>Bacteria</taxon>
        <taxon>Pseudomonadati</taxon>
        <taxon>Pseudomonadota</taxon>
        <taxon>Gammaproteobacteria</taxon>
        <taxon>Methylococcales</taxon>
        <taxon>Crenotrichaceae</taxon>
        <taxon>Crenothrix</taxon>
    </lineage>
</organism>
<dbReference type="PIRSF" id="PIRSF029033">
    <property type="entry name" value="UCP029033"/>
    <property type="match status" value="1"/>
</dbReference>
<reference evidence="2" key="1">
    <citation type="submission" date="2017-02" db="EMBL/GenBank/DDBJ databases">
        <authorList>
            <person name="Daims H."/>
        </authorList>
    </citation>
    <scope>NUCLEOTIDE SEQUENCE [LARGE SCALE GENOMIC DNA]</scope>
</reference>
<dbReference type="Pfam" id="PF04402">
    <property type="entry name" value="SIMPL"/>
    <property type="match status" value="1"/>
</dbReference>
<dbReference type="Gene3D" id="3.30.70.2970">
    <property type="entry name" value="Protein of unknown function (DUF541), domain 2"/>
    <property type="match status" value="1"/>
</dbReference>
<dbReference type="OrthoDB" id="9806540at2"/>
<dbReference type="PANTHER" id="PTHR34387:SF2">
    <property type="entry name" value="SLR1258 PROTEIN"/>
    <property type="match status" value="1"/>
</dbReference>
<dbReference type="InterPro" id="IPR016907">
    <property type="entry name" value="UCP029033"/>
</dbReference>
<gene>
    <name evidence="1" type="ORF">CRENPOLYSF1_300058</name>
</gene>
<protein>
    <recommendedName>
        <fullName evidence="3">SIMPL domain-containing protein</fullName>
    </recommendedName>
</protein>
<dbReference type="GO" id="GO:0006974">
    <property type="term" value="P:DNA damage response"/>
    <property type="evidence" value="ECO:0007669"/>
    <property type="project" value="TreeGrafter"/>
</dbReference>
<sequence length="250" mass="26508">MEKQLSYSMAILGLLLALGMSGAAFILGVQAKKAVSAQQSVSVKGLAEKAVQADNAEWTVTVSVSAENFAQALANLRQERPGLDMFLVKHGLDKTSWQEGAEAVTPHMIDVPLANGGTRSEQRGYDASQSIVVTTKDLIKVTAANKDILSVQATGKPFTAGAPLYLVSNLEDVKMSLIGAATENARNRAKEFVKHDGVNVGVMRSASQGAFYILPPGGTSDGDDYGGTYDKTTINKTAKVVVTIVYNIEQ</sequence>
<dbReference type="InterPro" id="IPR007497">
    <property type="entry name" value="SIMPL/DUF541"/>
</dbReference>
<evidence type="ECO:0000313" key="1">
    <source>
        <dbReference type="EMBL" id="SJM92622.1"/>
    </source>
</evidence>
<evidence type="ECO:0000313" key="2">
    <source>
        <dbReference type="Proteomes" id="UP000195667"/>
    </source>
</evidence>
<dbReference type="Gene3D" id="3.30.110.170">
    <property type="entry name" value="Protein of unknown function (DUF541), domain 1"/>
    <property type="match status" value="1"/>
</dbReference>
<dbReference type="Proteomes" id="UP000195667">
    <property type="component" value="Unassembled WGS sequence"/>
</dbReference>